<evidence type="ECO:0000259" key="3">
    <source>
        <dbReference type="Pfam" id="PF01551"/>
    </source>
</evidence>
<protein>
    <submittedName>
        <fullName evidence="4">M23 family metallopeptidase</fullName>
    </submittedName>
</protein>
<dbReference type="PANTHER" id="PTHR21666">
    <property type="entry name" value="PEPTIDASE-RELATED"/>
    <property type="match status" value="1"/>
</dbReference>
<sequence length="182" mass="18961">MALTHLELLLPTLAALLATFLPQPAAPPAAPTPQATTWPVGARPAVVRGWDPPATDYTAGHRGVDLSAPAGTPVRAVAAGRISFAGRVAGRGVVSVELDGTGDPPLRTTYEPVRATLKKGAEVTPGDTVGVLEAPTGHCPGSCLHWGLLRSETYLNPLTLLPPWLLRRGPSRLLPMTGAPPW</sequence>
<keyword evidence="1 2" id="KW-0732">Signal</keyword>
<feature type="domain" description="M23ase beta-sheet core" evidence="3">
    <location>
        <begin position="60"/>
        <end position="157"/>
    </location>
</feature>
<dbReference type="Proteomes" id="UP000325529">
    <property type="component" value="Chromosome"/>
</dbReference>
<dbReference type="GO" id="GO:0004222">
    <property type="term" value="F:metalloendopeptidase activity"/>
    <property type="evidence" value="ECO:0007669"/>
    <property type="project" value="TreeGrafter"/>
</dbReference>
<dbReference type="InterPro" id="IPR011055">
    <property type="entry name" value="Dup_hybrid_motif"/>
</dbReference>
<dbReference type="Pfam" id="PF01551">
    <property type="entry name" value="Peptidase_M23"/>
    <property type="match status" value="1"/>
</dbReference>
<dbReference type="PANTHER" id="PTHR21666:SF289">
    <property type="entry name" value="L-ALA--D-GLU ENDOPEPTIDASE"/>
    <property type="match status" value="1"/>
</dbReference>
<evidence type="ECO:0000256" key="1">
    <source>
        <dbReference type="ARBA" id="ARBA00022729"/>
    </source>
</evidence>
<accession>A0A5J6GA77</accession>
<dbReference type="EMBL" id="CP023699">
    <property type="protein sequence ID" value="QEU91524.1"/>
    <property type="molecule type" value="Genomic_DNA"/>
</dbReference>
<reference evidence="4 5" key="1">
    <citation type="submission" date="2017-09" db="EMBL/GenBank/DDBJ databases">
        <authorList>
            <person name="Lee N."/>
            <person name="Cho B.-K."/>
        </authorList>
    </citation>
    <scope>NUCLEOTIDE SEQUENCE [LARGE SCALE GENOMIC DNA]</scope>
    <source>
        <strain evidence="4 5">ATCC 12853</strain>
    </source>
</reference>
<dbReference type="SUPFAM" id="SSF51261">
    <property type="entry name" value="Duplicated hybrid motif"/>
    <property type="match status" value="1"/>
</dbReference>
<dbReference type="AlphaFoldDB" id="A0A5J6GA77"/>
<gene>
    <name evidence="4" type="ORF">CP970_12110</name>
</gene>
<evidence type="ECO:0000313" key="4">
    <source>
        <dbReference type="EMBL" id="QEU91524.1"/>
    </source>
</evidence>
<evidence type="ECO:0000256" key="2">
    <source>
        <dbReference type="SAM" id="SignalP"/>
    </source>
</evidence>
<dbReference type="RefSeq" id="WP_150493274.1">
    <property type="nucleotide sequence ID" value="NZ_CP023699.1"/>
</dbReference>
<dbReference type="InterPro" id="IPR016047">
    <property type="entry name" value="M23ase_b-sheet_dom"/>
</dbReference>
<proteinExistence type="predicted"/>
<evidence type="ECO:0000313" key="5">
    <source>
        <dbReference type="Proteomes" id="UP000325529"/>
    </source>
</evidence>
<dbReference type="Gene3D" id="2.70.70.10">
    <property type="entry name" value="Glucose Permease (Domain IIA)"/>
    <property type="match status" value="1"/>
</dbReference>
<dbReference type="InterPro" id="IPR050570">
    <property type="entry name" value="Cell_wall_metabolism_enzyme"/>
</dbReference>
<dbReference type="KEGG" id="ska:CP970_12110"/>
<dbReference type="CDD" id="cd12797">
    <property type="entry name" value="M23_peptidase"/>
    <property type="match status" value="1"/>
</dbReference>
<keyword evidence="5" id="KW-1185">Reference proteome</keyword>
<feature type="signal peptide" evidence="2">
    <location>
        <begin position="1"/>
        <end position="25"/>
    </location>
</feature>
<organism evidence="4 5">
    <name type="scientific">Streptomyces kanamyceticus</name>
    <dbReference type="NCBI Taxonomy" id="1967"/>
    <lineage>
        <taxon>Bacteria</taxon>
        <taxon>Bacillati</taxon>
        <taxon>Actinomycetota</taxon>
        <taxon>Actinomycetes</taxon>
        <taxon>Kitasatosporales</taxon>
        <taxon>Streptomycetaceae</taxon>
        <taxon>Streptomyces</taxon>
    </lineage>
</organism>
<feature type="chain" id="PRO_5023839642" evidence="2">
    <location>
        <begin position="26"/>
        <end position="182"/>
    </location>
</feature>
<name>A0A5J6GA77_STRKN</name>